<dbReference type="InterPro" id="IPR018170">
    <property type="entry name" value="Aldo/ket_reductase_CS"/>
</dbReference>
<comment type="caution">
    <text evidence="7">The sequence shown here is derived from an EMBL/GenBank/DDBJ whole genome shotgun (WGS) entry which is preliminary data.</text>
</comment>
<gene>
    <name evidence="7" type="ORF">B0A54_00005</name>
</gene>
<dbReference type="Gene3D" id="3.20.20.100">
    <property type="entry name" value="NADP-dependent oxidoreductase domain"/>
    <property type="match status" value="1"/>
</dbReference>
<dbReference type="Proteomes" id="UP000310066">
    <property type="component" value="Unassembled WGS sequence"/>
</dbReference>
<evidence type="ECO:0000256" key="2">
    <source>
        <dbReference type="ARBA" id="ARBA00023002"/>
    </source>
</evidence>
<dbReference type="EMBL" id="NAJP01000001">
    <property type="protein sequence ID" value="TKA49339.1"/>
    <property type="molecule type" value="Genomic_DNA"/>
</dbReference>
<protein>
    <recommendedName>
        <fullName evidence="6">NADP-dependent oxidoreductase domain-containing protein</fullName>
    </recommendedName>
</protein>
<dbReference type="PANTHER" id="PTHR43827">
    <property type="entry name" value="2,5-DIKETO-D-GLUCONIC ACID REDUCTASE"/>
    <property type="match status" value="1"/>
</dbReference>
<evidence type="ECO:0000256" key="3">
    <source>
        <dbReference type="PIRSR" id="PIRSR000097-1"/>
    </source>
</evidence>
<dbReference type="SUPFAM" id="SSF51430">
    <property type="entry name" value="NAD(P)-linked oxidoreductase"/>
    <property type="match status" value="1"/>
</dbReference>
<dbReference type="FunFam" id="3.20.20.100:FF:000015">
    <property type="entry name" value="Oxidoreductase, aldo/keto reductase family"/>
    <property type="match status" value="1"/>
</dbReference>
<keyword evidence="2" id="KW-0560">Oxidoreductase</keyword>
<accession>A0A4V5N9Y0</accession>
<dbReference type="InterPro" id="IPR036812">
    <property type="entry name" value="NAD(P)_OxRdtase_dom_sf"/>
</dbReference>
<sequence length="309" mass="34625">MALSLNSTLKMPSGYEIPMLGYGVYQTPEAVAEDVTHHAIASGYRHVDSATVYRNESPSATGMLKAGIPREQLFYTSKIPPNKINYKDAKDCVAESLKKTNLKYIDLYLLHAPYGGKEGRLGAWRALVEAVDEGKVRSIGVSNYGVHHLEELDEWQKQQTKEKAGVLSVNQVELHPWLARPDIVSWCQDHGVVVEAYSPLVRSTRMEEPVLVSLAKKHGKTAAQILLRWGLQKGFVILPKSVTHSRIEENTKLYDFELDASDMKELEMGTYKPCTWDPTIAPLSGPMAFQFIYGHALSYMVRYGLLKQA</sequence>
<dbReference type="STRING" id="329885.A0A4V5N9Y0"/>
<dbReference type="PANTHER" id="PTHR43827:SF13">
    <property type="entry name" value="ALDO_KETO REDUCTASE FAMILY PROTEIN"/>
    <property type="match status" value="1"/>
</dbReference>
<dbReference type="OrthoDB" id="416253at2759"/>
<evidence type="ECO:0000256" key="4">
    <source>
        <dbReference type="PIRSR" id="PIRSR000097-2"/>
    </source>
</evidence>
<evidence type="ECO:0000313" key="8">
    <source>
        <dbReference type="Proteomes" id="UP000310066"/>
    </source>
</evidence>
<dbReference type="Pfam" id="PF00248">
    <property type="entry name" value="Aldo_ket_red"/>
    <property type="match status" value="1"/>
</dbReference>
<feature type="domain" description="NADP-dependent oxidoreductase" evidence="6">
    <location>
        <begin position="26"/>
        <end position="267"/>
    </location>
</feature>
<dbReference type="CDD" id="cd19071">
    <property type="entry name" value="AKR_AKR1-5-like"/>
    <property type="match status" value="1"/>
</dbReference>
<organism evidence="7 8">
    <name type="scientific">Friedmanniomyces endolithicus</name>
    <dbReference type="NCBI Taxonomy" id="329885"/>
    <lineage>
        <taxon>Eukaryota</taxon>
        <taxon>Fungi</taxon>
        <taxon>Dikarya</taxon>
        <taxon>Ascomycota</taxon>
        <taxon>Pezizomycotina</taxon>
        <taxon>Dothideomycetes</taxon>
        <taxon>Dothideomycetidae</taxon>
        <taxon>Mycosphaerellales</taxon>
        <taxon>Teratosphaeriaceae</taxon>
        <taxon>Friedmanniomyces</taxon>
    </lineage>
</organism>
<dbReference type="GO" id="GO:0016491">
    <property type="term" value="F:oxidoreductase activity"/>
    <property type="evidence" value="ECO:0007669"/>
    <property type="project" value="UniProtKB-KW"/>
</dbReference>
<comment type="similarity">
    <text evidence="1">Belongs to the aldo/keto reductase family.</text>
</comment>
<dbReference type="PROSITE" id="PS00063">
    <property type="entry name" value="ALDOKETO_REDUCTASE_3"/>
    <property type="match status" value="1"/>
</dbReference>
<evidence type="ECO:0000256" key="5">
    <source>
        <dbReference type="PIRSR" id="PIRSR000097-3"/>
    </source>
</evidence>
<evidence type="ECO:0000256" key="1">
    <source>
        <dbReference type="ARBA" id="ARBA00007905"/>
    </source>
</evidence>
<dbReference type="InterPro" id="IPR023210">
    <property type="entry name" value="NADP_OxRdtase_dom"/>
</dbReference>
<dbReference type="PROSITE" id="PS00062">
    <property type="entry name" value="ALDOKETO_REDUCTASE_2"/>
    <property type="match status" value="1"/>
</dbReference>
<name>A0A4V5N9Y0_9PEZI</name>
<feature type="site" description="Lowers pKa of active site Tyr" evidence="5">
    <location>
        <position position="78"/>
    </location>
</feature>
<reference evidence="7 8" key="1">
    <citation type="submission" date="2017-03" db="EMBL/GenBank/DDBJ databases">
        <title>Genomes of endolithic fungi from Antarctica.</title>
        <authorList>
            <person name="Coleine C."/>
            <person name="Masonjones S."/>
            <person name="Stajich J.E."/>
        </authorList>
    </citation>
    <scope>NUCLEOTIDE SEQUENCE [LARGE SCALE GENOMIC DNA]</scope>
    <source>
        <strain evidence="7 8">CCFEE 5311</strain>
    </source>
</reference>
<dbReference type="AlphaFoldDB" id="A0A4V5N9Y0"/>
<evidence type="ECO:0000313" key="7">
    <source>
        <dbReference type="EMBL" id="TKA49339.1"/>
    </source>
</evidence>
<dbReference type="InterPro" id="IPR020471">
    <property type="entry name" value="AKR"/>
</dbReference>
<dbReference type="PRINTS" id="PR00069">
    <property type="entry name" value="ALDKETRDTASE"/>
</dbReference>
<dbReference type="PIRSF" id="PIRSF000097">
    <property type="entry name" value="AKR"/>
    <property type="match status" value="1"/>
</dbReference>
<feature type="active site" description="Proton donor" evidence="3">
    <location>
        <position position="53"/>
    </location>
</feature>
<proteinExistence type="inferred from homology"/>
<evidence type="ECO:0000259" key="6">
    <source>
        <dbReference type="Pfam" id="PF00248"/>
    </source>
</evidence>
<feature type="binding site" evidence="4">
    <location>
        <position position="111"/>
    </location>
    <ligand>
        <name>substrate</name>
    </ligand>
</feature>